<dbReference type="Proteomes" id="UP000029389">
    <property type="component" value="Unassembled WGS sequence"/>
</dbReference>
<evidence type="ECO:0000313" key="2">
    <source>
        <dbReference type="Proteomes" id="UP000029389"/>
    </source>
</evidence>
<dbReference type="PATRIC" id="fig|1405.8.peg.5561"/>
<dbReference type="Pfam" id="PF23169">
    <property type="entry name" value="HalD"/>
    <property type="match status" value="1"/>
</dbReference>
<accession>A0A090YCW0</accession>
<gene>
    <name evidence="1" type="ORF">DJ93_5393</name>
</gene>
<name>A0A090YCW0_9BACI</name>
<sequence length="269" mass="30662">MLKKYIKSKHLGGVFVFQEKFDKLVEDHLNGLSEEYTDSLKSEFMENQVVILDKLIPEPLKAGVHAEAKYLLSEHGSRRDVAKMEVTGDSPRHYNSVGRDSIAENASLIPAFFNSKVIKEFLAKVNNDETLHAVPYQPEEYIINSQQATGDTHGWHWDDYAFALIWIVKAPKKGDGALIEYVPKTEWDKNDPKNCVQKVLDTHEVNTLYVPEGACYLMKANTALHRITPLTGDSQRIVIVFTYASNEDFKKEITHETMEQIYSKEIVTV</sequence>
<proteinExistence type="predicted"/>
<protein>
    <recommendedName>
        <fullName evidence="3">2OG-Fe(II) oxygenase superfamily protein</fullName>
    </recommendedName>
</protein>
<dbReference type="AlphaFoldDB" id="A0A090YCW0"/>
<organism evidence="1 2">
    <name type="scientific">Bacillus clarus</name>
    <dbReference type="NCBI Taxonomy" id="2338372"/>
    <lineage>
        <taxon>Bacteria</taxon>
        <taxon>Bacillati</taxon>
        <taxon>Bacillota</taxon>
        <taxon>Bacilli</taxon>
        <taxon>Bacillales</taxon>
        <taxon>Bacillaceae</taxon>
        <taxon>Bacillus</taxon>
        <taxon>Bacillus cereus group</taxon>
    </lineage>
</organism>
<evidence type="ECO:0008006" key="3">
    <source>
        <dbReference type="Google" id="ProtNLM"/>
    </source>
</evidence>
<dbReference type="SUPFAM" id="SSF51197">
    <property type="entry name" value="Clavaminate synthase-like"/>
    <property type="match status" value="1"/>
</dbReference>
<reference evidence="1 2" key="1">
    <citation type="submission" date="2014-04" db="EMBL/GenBank/DDBJ databases">
        <authorList>
            <person name="Bishop-Lilly K.A."/>
            <person name="Broomall S.M."/>
            <person name="Chain P.S."/>
            <person name="Chertkov O."/>
            <person name="Coyne S.R."/>
            <person name="Daligault H.E."/>
            <person name="Davenport K.W."/>
            <person name="Erkkila T."/>
            <person name="Frey K.G."/>
            <person name="Gibbons H.S."/>
            <person name="Gu W."/>
            <person name="Jaissle J."/>
            <person name="Johnson S.L."/>
            <person name="Koroleva G.I."/>
            <person name="Ladner J.T."/>
            <person name="Lo C.-C."/>
            <person name="Minogue T.D."/>
            <person name="Munk C."/>
            <person name="Palacios G.F."/>
            <person name="Redden C.L."/>
            <person name="Rosenzweig C.N."/>
            <person name="Scholz M.B."/>
            <person name="Teshima H."/>
            <person name="Xu Y."/>
        </authorList>
    </citation>
    <scope>NUCLEOTIDE SEQUENCE [LARGE SCALE GENOMIC DNA]</scope>
    <source>
        <strain evidence="1 2">BHP</strain>
    </source>
</reference>
<dbReference type="EMBL" id="JMQC01000009">
    <property type="protein sequence ID" value="KFM95687.1"/>
    <property type="molecule type" value="Genomic_DNA"/>
</dbReference>
<evidence type="ECO:0000313" key="1">
    <source>
        <dbReference type="EMBL" id="KFM95687.1"/>
    </source>
</evidence>
<dbReference type="InterPro" id="IPR056470">
    <property type="entry name" value="BesD/HalB-like"/>
</dbReference>
<comment type="caution">
    <text evidence="1">The sequence shown here is derived from an EMBL/GenBank/DDBJ whole genome shotgun (WGS) entry which is preliminary data.</text>
</comment>